<proteinExistence type="predicted"/>
<gene>
    <name evidence="7" type="ORF">R5A26_11135</name>
</gene>
<keyword evidence="5 6" id="KW-0472">Membrane</keyword>
<dbReference type="Gene3D" id="1.20.1250.20">
    <property type="entry name" value="MFS general substrate transporter like domains"/>
    <property type="match status" value="1"/>
</dbReference>
<evidence type="ECO:0000256" key="1">
    <source>
        <dbReference type="ARBA" id="ARBA00004651"/>
    </source>
</evidence>
<evidence type="ECO:0000256" key="5">
    <source>
        <dbReference type="ARBA" id="ARBA00023136"/>
    </source>
</evidence>
<dbReference type="PANTHER" id="PTHR23513">
    <property type="entry name" value="INTEGRAL MEMBRANE EFFLUX PROTEIN-RELATED"/>
    <property type="match status" value="1"/>
</dbReference>
<accession>A0ABU4F7E1</accession>
<feature type="transmembrane region" description="Helical" evidence="6">
    <location>
        <begin position="16"/>
        <end position="39"/>
    </location>
</feature>
<evidence type="ECO:0000256" key="4">
    <source>
        <dbReference type="ARBA" id="ARBA00022989"/>
    </source>
</evidence>
<dbReference type="SUPFAM" id="SSF103473">
    <property type="entry name" value="MFS general substrate transporter"/>
    <property type="match status" value="1"/>
</dbReference>
<keyword evidence="8" id="KW-1185">Reference proteome</keyword>
<feature type="transmembrane region" description="Helical" evidence="6">
    <location>
        <begin position="298"/>
        <end position="316"/>
    </location>
</feature>
<keyword evidence="2" id="KW-1003">Cell membrane</keyword>
<protein>
    <submittedName>
        <fullName evidence="7">MFS transporter</fullName>
    </submittedName>
</protein>
<comment type="subcellular location">
    <subcellularLocation>
        <location evidence="1">Cell membrane</location>
        <topology evidence="1">Multi-pass membrane protein</topology>
    </subcellularLocation>
</comment>
<dbReference type="RefSeq" id="WP_317771094.1">
    <property type="nucleotide sequence ID" value="NZ_JAWMAJ010000028.1"/>
</dbReference>
<dbReference type="PANTHER" id="PTHR23513:SF11">
    <property type="entry name" value="STAPHYLOFERRIN A TRANSPORTER"/>
    <property type="match status" value="1"/>
</dbReference>
<reference evidence="7 8" key="1">
    <citation type="submission" date="2023-10" db="EMBL/GenBank/DDBJ databases">
        <title>Characterization of rhizosphere-enriched actinobacteria from wheat plants lab-grown on chernevaya soil.</title>
        <authorList>
            <person name="Tikhonova E.N."/>
            <person name="Konopkin A."/>
            <person name="Kravchenko I.K."/>
        </authorList>
    </citation>
    <scope>NUCLEOTIDE SEQUENCE [LARGE SCALE GENOMIC DNA]</scope>
    <source>
        <strain evidence="7 8">RR29</strain>
    </source>
</reference>
<comment type="caution">
    <text evidence="7">The sequence shown here is derived from an EMBL/GenBank/DDBJ whole genome shotgun (WGS) entry which is preliminary data.</text>
</comment>
<feature type="transmembrane region" description="Helical" evidence="6">
    <location>
        <begin position="140"/>
        <end position="163"/>
    </location>
</feature>
<keyword evidence="4 6" id="KW-1133">Transmembrane helix</keyword>
<sequence length="395" mass="41144">MRSYRELFRTPEYTPFFFSFAAQNAALTISGLALATLVYQATESPLLSAVSMFGPQLAQMLGATFFLSGADRLPPRVTLTGINTAFAVCTAVLALPGLPIGAVFAVVFLQGLIASLGGGVSGGLLNEILSKDGYLLGRSVFNMASGLMQVTGFATGGALLALLSPRTCLLLAATLYATTALVLRLGLTARPPRAAGRPSVAATWRTNALLWSSRPRRLTYLGMWVPNGLIVGCESLYVSYDSGSAGVLFASAALGMFVGDLTLGRFIPPTLRARLDIPLRLLLATPYLLFALHPGLPWSAIAVCVASIGYGASLVLQERLMELTPDELAGHALGLRSAGMLTMQGVGATIAGTVAQLTSPATAMTLVAVASVAVTLVLAVLARQSRGEIPEPQTA</sequence>
<evidence type="ECO:0000313" key="7">
    <source>
        <dbReference type="EMBL" id="MDV7216508.1"/>
    </source>
</evidence>
<dbReference type="CDD" id="cd06173">
    <property type="entry name" value="MFS_MefA_like"/>
    <property type="match status" value="1"/>
</dbReference>
<evidence type="ECO:0000256" key="2">
    <source>
        <dbReference type="ARBA" id="ARBA00022475"/>
    </source>
</evidence>
<dbReference type="Proteomes" id="UP001187346">
    <property type="component" value="Unassembled WGS sequence"/>
</dbReference>
<feature type="transmembrane region" description="Helical" evidence="6">
    <location>
        <begin position="363"/>
        <end position="382"/>
    </location>
</feature>
<name>A0ABU4F7E1_9ACTN</name>
<feature type="transmembrane region" description="Helical" evidence="6">
    <location>
        <begin position="45"/>
        <end position="67"/>
    </location>
</feature>
<feature type="transmembrane region" description="Helical" evidence="6">
    <location>
        <begin position="169"/>
        <end position="187"/>
    </location>
</feature>
<organism evidence="7 8">
    <name type="scientific">Streptomyces prunicolor</name>
    <dbReference type="NCBI Taxonomy" id="67348"/>
    <lineage>
        <taxon>Bacteria</taxon>
        <taxon>Bacillati</taxon>
        <taxon>Actinomycetota</taxon>
        <taxon>Actinomycetes</taxon>
        <taxon>Kitasatosporales</taxon>
        <taxon>Streptomycetaceae</taxon>
        <taxon>Streptomyces</taxon>
    </lineage>
</organism>
<keyword evidence="3 6" id="KW-0812">Transmembrane</keyword>
<evidence type="ECO:0000256" key="3">
    <source>
        <dbReference type="ARBA" id="ARBA00022692"/>
    </source>
</evidence>
<evidence type="ECO:0000256" key="6">
    <source>
        <dbReference type="SAM" id="Phobius"/>
    </source>
</evidence>
<dbReference type="EMBL" id="JAWMAJ010000028">
    <property type="protein sequence ID" value="MDV7216508.1"/>
    <property type="molecule type" value="Genomic_DNA"/>
</dbReference>
<dbReference type="InterPro" id="IPR036259">
    <property type="entry name" value="MFS_trans_sf"/>
</dbReference>
<feature type="transmembrane region" description="Helical" evidence="6">
    <location>
        <begin position="244"/>
        <end position="263"/>
    </location>
</feature>
<evidence type="ECO:0000313" key="8">
    <source>
        <dbReference type="Proteomes" id="UP001187346"/>
    </source>
</evidence>